<dbReference type="PANTHER" id="PTHR23315:SF64">
    <property type="entry name" value="ARM REPEAT SUPERFAMILY PROTEIN"/>
    <property type="match status" value="1"/>
</dbReference>
<gene>
    <name evidence="3" type="primary">LOC105048566</name>
</gene>
<dbReference type="PANTHER" id="PTHR23315">
    <property type="entry name" value="U BOX DOMAIN-CONTAINING"/>
    <property type="match status" value="1"/>
</dbReference>
<evidence type="ECO:0000256" key="1">
    <source>
        <dbReference type="ARBA" id="ARBA00022786"/>
    </source>
</evidence>
<keyword evidence="2" id="KW-1185">Reference proteome</keyword>
<dbReference type="InParanoid" id="A0A6J0PLT1"/>
<accession>A0A6J0PLT1</accession>
<reference evidence="3" key="1">
    <citation type="submission" date="2025-08" db="UniProtKB">
        <authorList>
            <consortium name="RefSeq"/>
        </authorList>
    </citation>
    <scope>IDENTIFICATION</scope>
</reference>
<evidence type="ECO:0000313" key="2">
    <source>
        <dbReference type="Proteomes" id="UP000504607"/>
    </source>
</evidence>
<name>A0A6J0PLT1_ELAGV</name>
<dbReference type="SUPFAM" id="SSF48371">
    <property type="entry name" value="ARM repeat"/>
    <property type="match status" value="1"/>
</dbReference>
<evidence type="ECO:0000313" key="3">
    <source>
        <dbReference type="RefSeq" id="XP_019707261.1"/>
    </source>
</evidence>
<dbReference type="OrthoDB" id="7537227at2759"/>
<dbReference type="Proteomes" id="UP000504607">
    <property type="component" value="Chromosome 7"/>
</dbReference>
<dbReference type="InterPro" id="IPR016024">
    <property type="entry name" value="ARM-type_fold"/>
</dbReference>
<protein>
    <submittedName>
        <fullName evidence="3">U-box domain-containing protein 13-like</fullName>
    </submittedName>
</protein>
<dbReference type="RefSeq" id="XP_019707261.1">
    <property type="nucleotide sequence ID" value="XM_019851702.1"/>
</dbReference>
<dbReference type="AlphaFoldDB" id="A0A6J0PLT1"/>
<organism evidence="2 3">
    <name type="scientific">Elaeis guineensis var. tenera</name>
    <name type="common">Oil palm</name>
    <dbReference type="NCBI Taxonomy" id="51953"/>
    <lineage>
        <taxon>Eukaryota</taxon>
        <taxon>Viridiplantae</taxon>
        <taxon>Streptophyta</taxon>
        <taxon>Embryophyta</taxon>
        <taxon>Tracheophyta</taxon>
        <taxon>Spermatophyta</taxon>
        <taxon>Magnoliopsida</taxon>
        <taxon>Liliopsida</taxon>
        <taxon>Arecaceae</taxon>
        <taxon>Arecoideae</taxon>
        <taxon>Cocoseae</taxon>
        <taxon>Elaeidinae</taxon>
        <taxon>Elaeis</taxon>
    </lineage>
</organism>
<dbReference type="Gene3D" id="1.25.10.10">
    <property type="entry name" value="Leucine-rich Repeat Variant"/>
    <property type="match status" value="1"/>
</dbReference>
<keyword evidence="1" id="KW-0833">Ubl conjugation pathway</keyword>
<dbReference type="InterPro" id="IPR011989">
    <property type="entry name" value="ARM-like"/>
</dbReference>
<sequence>MRISQTLAAGILQRAGEADEPPSSASSASNGNTGLHRLLMSCATDYADEVVRGLISTFESPSAPVETQLHTAMMLHILAKHNPENRLKIASTDTVRPFVTLLFHPDLQLQEHGVTAILKLCLCDENKDPIATDGAIHPLIRALKTGTSAACENAAIALLHLSEEEGPHGKKDALTATYPLRSTPVHFASLSSGGNLVILKIWNFYAPRA</sequence>
<proteinExistence type="predicted"/>